<dbReference type="InterPro" id="IPR012337">
    <property type="entry name" value="RNaseH-like_sf"/>
</dbReference>
<feature type="compositionally biased region" description="Polar residues" evidence="1">
    <location>
        <begin position="211"/>
        <end position="225"/>
    </location>
</feature>
<dbReference type="InterPro" id="IPR050951">
    <property type="entry name" value="Retrovirus_Pol_polyprotein"/>
</dbReference>
<dbReference type="GO" id="GO:0003676">
    <property type="term" value="F:nucleic acid binding"/>
    <property type="evidence" value="ECO:0007669"/>
    <property type="project" value="InterPro"/>
</dbReference>
<dbReference type="PANTHER" id="PTHR37984:SF5">
    <property type="entry name" value="PROTEIN NYNRIN-LIKE"/>
    <property type="match status" value="1"/>
</dbReference>
<dbReference type="PROSITE" id="PS50994">
    <property type="entry name" value="INTEGRASE"/>
    <property type="match status" value="1"/>
</dbReference>
<dbReference type="InterPro" id="IPR001584">
    <property type="entry name" value="Integrase_cat-core"/>
</dbReference>
<proteinExistence type="predicted"/>
<dbReference type="SUPFAM" id="SSF53098">
    <property type="entry name" value="Ribonuclease H-like"/>
    <property type="match status" value="1"/>
</dbReference>
<gene>
    <name evidence="3" type="ORF">QYE76_043735</name>
</gene>
<evidence type="ECO:0000313" key="4">
    <source>
        <dbReference type="Proteomes" id="UP001231189"/>
    </source>
</evidence>
<dbReference type="Proteomes" id="UP001231189">
    <property type="component" value="Unassembled WGS sequence"/>
</dbReference>
<protein>
    <recommendedName>
        <fullName evidence="2">Integrase catalytic domain-containing protein</fullName>
    </recommendedName>
</protein>
<reference evidence="3" key="1">
    <citation type="submission" date="2023-07" db="EMBL/GenBank/DDBJ databases">
        <title>A chromosome-level genome assembly of Lolium multiflorum.</title>
        <authorList>
            <person name="Chen Y."/>
            <person name="Copetti D."/>
            <person name="Kolliker R."/>
            <person name="Studer B."/>
        </authorList>
    </citation>
    <scope>NUCLEOTIDE SEQUENCE</scope>
    <source>
        <strain evidence="3">02402/16</strain>
        <tissue evidence="3">Leaf</tissue>
    </source>
</reference>
<feature type="compositionally biased region" description="Basic and acidic residues" evidence="1">
    <location>
        <begin position="153"/>
        <end position="164"/>
    </location>
</feature>
<sequence length="350" mass="38431">MENYSSSWEPAVMKMAVEMAAVSMEKPWGTSPLGGCGTETLSPGSWLRDDGGSELFSYRGFLRIIISITEAYRYEETISHLLVMIDKFTKWIEAKPIKKLDGSTAVTFLKEIIARYGYPHRIITDNGSKAFSSARDGDPNGPVIRSTPGDQRPSGEGKWLDPRHPAPGGAASAQAARLKSCPSCCGAAHNTKPLAASHPSSSYTGPKPSCRPTSSTTRQGSSYTQRPKEAREDGVDLVEEVRLMAESRSAVYQQSLRRYHSRKVKSLAFREGDLVLRLIQRTAGQHKLASPWEGPFIVSKAVGNDSYYLIDAQEAKKNKASKTEETKRPWNVSRLPTSYDRNPVSGGSKA</sequence>
<dbReference type="PANTHER" id="PTHR37984">
    <property type="entry name" value="PROTEIN CBG26694"/>
    <property type="match status" value="1"/>
</dbReference>
<dbReference type="Gene3D" id="3.30.420.10">
    <property type="entry name" value="Ribonuclease H-like superfamily/Ribonuclease H"/>
    <property type="match status" value="1"/>
</dbReference>
<dbReference type="EMBL" id="JAUUTY010000002">
    <property type="protein sequence ID" value="KAK1682887.1"/>
    <property type="molecule type" value="Genomic_DNA"/>
</dbReference>
<dbReference type="InterPro" id="IPR036397">
    <property type="entry name" value="RNaseH_sf"/>
</dbReference>
<feature type="region of interest" description="Disordered" evidence="1">
    <location>
        <begin position="315"/>
        <end position="350"/>
    </location>
</feature>
<dbReference type="AlphaFoldDB" id="A0AAD8TJB3"/>
<organism evidence="3 4">
    <name type="scientific">Lolium multiflorum</name>
    <name type="common">Italian ryegrass</name>
    <name type="synonym">Lolium perenne subsp. multiflorum</name>
    <dbReference type="NCBI Taxonomy" id="4521"/>
    <lineage>
        <taxon>Eukaryota</taxon>
        <taxon>Viridiplantae</taxon>
        <taxon>Streptophyta</taxon>
        <taxon>Embryophyta</taxon>
        <taxon>Tracheophyta</taxon>
        <taxon>Spermatophyta</taxon>
        <taxon>Magnoliopsida</taxon>
        <taxon>Liliopsida</taxon>
        <taxon>Poales</taxon>
        <taxon>Poaceae</taxon>
        <taxon>BOP clade</taxon>
        <taxon>Pooideae</taxon>
        <taxon>Poodae</taxon>
        <taxon>Poeae</taxon>
        <taxon>Poeae Chloroplast Group 2 (Poeae type)</taxon>
        <taxon>Loliodinae</taxon>
        <taxon>Loliinae</taxon>
        <taxon>Lolium</taxon>
    </lineage>
</organism>
<dbReference type="GO" id="GO:0015074">
    <property type="term" value="P:DNA integration"/>
    <property type="evidence" value="ECO:0007669"/>
    <property type="project" value="InterPro"/>
</dbReference>
<evidence type="ECO:0000259" key="2">
    <source>
        <dbReference type="PROSITE" id="PS50994"/>
    </source>
</evidence>
<keyword evidence="4" id="KW-1185">Reference proteome</keyword>
<comment type="caution">
    <text evidence="3">The sequence shown here is derived from an EMBL/GenBank/DDBJ whole genome shotgun (WGS) entry which is preliminary data.</text>
</comment>
<feature type="region of interest" description="Disordered" evidence="1">
    <location>
        <begin position="193"/>
        <end position="233"/>
    </location>
</feature>
<evidence type="ECO:0000256" key="1">
    <source>
        <dbReference type="SAM" id="MobiDB-lite"/>
    </source>
</evidence>
<evidence type="ECO:0000313" key="3">
    <source>
        <dbReference type="EMBL" id="KAK1682887.1"/>
    </source>
</evidence>
<dbReference type="Pfam" id="PF00665">
    <property type="entry name" value="rve"/>
    <property type="match status" value="1"/>
</dbReference>
<feature type="region of interest" description="Disordered" evidence="1">
    <location>
        <begin position="129"/>
        <end position="173"/>
    </location>
</feature>
<name>A0AAD8TJB3_LOLMU</name>
<feature type="domain" description="Integrase catalytic" evidence="2">
    <location>
        <begin position="39"/>
        <end position="135"/>
    </location>
</feature>
<feature type="compositionally biased region" description="Basic and acidic residues" evidence="1">
    <location>
        <begin position="315"/>
        <end position="328"/>
    </location>
</feature>
<accession>A0AAD8TJB3</accession>